<evidence type="ECO:0000313" key="2">
    <source>
        <dbReference type="EMBL" id="KAL1836087.1"/>
    </source>
</evidence>
<accession>A0ABR3V3B4</accession>
<dbReference type="Proteomes" id="UP001583172">
    <property type="component" value="Unassembled WGS sequence"/>
</dbReference>
<keyword evidence="1" id="KW-0732">Signal</keyword>
<organism evidence="2 3">
    <name type="scientific">Humicola insolens</name>
    <name type="common">Soft-rot fungus</name>
    <dbReference type="NCBI Taxonomy" id="85995"/>
    <lineage>
        <taxon>Eukaryota</taxon>
        <taxon>Fungi</taxon>
        <taxon>Dikarya</taxon>
        <taxon>Ascomycota</taxon>
        <taxon>Pezizomycotina</taxon>
        <taxon>Sordariomycetes</taxon>
        <taxon>Sordariomycetidae</taxon>
        <taxon>Sordariales</taxon>
        <taxon>Chaetomiaceae</taxon>
        <taxon>Mycothermus</taxon>
    </lineage>
</organism>
<comment type="caution">
    <text evidence="2">The sequence shown here is derived from an EMBL/GenBank/DDBJ whole genome shotgun (WGS) entry which is preliminary data.</text>
</comment>
<evidence type="ECO:0000256" key="1">
    <source>
        <dbReference type="SAM" id="SignalP"/>
    </source>
</evidence>
<sequence length="152" mass="16759">MHFIKQNLVATAALLALVFPTSVVGQKLGLLEVYTGGQWSCGPVTSGLQIVSFGDTHREPSVECSDADWTVVSRGPRGPDANMDGCKEGVYDGGYRVCITKYGANIHNDKGQHQRCHTDKTNLSACMYKDFYQCMINKIRRLTCDGVWHNDA</sequence>
<evidence type="ECO:0008006" key="4">
    <source>
        <dbReference type="Google" id="ProtNLM"/>
    </source>
</evidence>
<gene>
    <name evidence="2" type="ORF">VTJ49DRAFT_5600</name>
</gene>
<feature type="chain" id="PRO_5046381967" description="Secreted protein" evidence="1">
    <location>
        <begin position="26"/>
        <end position="152"/>
    </location>
</feature>
<name>A0ABR3V3B4_HUMIN</name>
<protein>
    <recommendedName>
        <fullName evidence="4">Secreted protein</fullName>
    </recommendedName>
</protein>
<feature type="signal peptide" evidence="1">
    <location>
        <begin position="1"/>
        <end position="25"/>
    </location>
</feature>
<keyword evidence="3" id="KW-1185">Reference proteome</keyword>
<evidence type="ECO:0000313" key="3">
    <source>
        <dbReference type="Proteomes" id="UP001583172"/>
    </source>
</evidence>
<proteinExistence type="predicted"/>
<reference evidence="2 3" key="1">
    <citation type="journal article" date="2024" name="Commun. Biol.">
        <title>Comparative genomic analysis of thermophilic fungi reveals convergent evolutionary adaptations and gene losses.</title>
        <authorList>
            <person name="Steindorff A.S."/>
            <person name="Aguilar-Pontes M.V."/>
            <person name="Robinson A.J."/>
            <person name="Andreopoulos B."/>
            <person name="LaButti K."/>
            <person name="Kuo A."/>
            <person name="Mondo S."/>
            <person name="Riley R."/>
            <person name="Otillar R."/>
            <person name="Haridas S."/>
            <person name="Lipzen A."/>
            <person name="Grimwood J."/>
            <person name="Schmutz J."/>
            <person name="Clum A."/>
            <person name="Reid I.D."/>
            <person name="Moisan M.C."/>
            <person name="Butler G."/>
            <person name="Nguyen T.T.M."/>
            <person name="Dewar K."/>
            <person name="Conant G."/>
            <person name="Drula E."/>
            <person name="Henrissat B."/>
            <person name="Hansel C."/>
            <person name="Singer S."/>
            <person name="Hutchinson M.I."/>
            <person name="de Vries R.P."/>
            <person name="Natvig D.O."/>
            <person name="Powell A.J."/>
            <person name="Tsang A."/>
            <person name="Grigoriev I.V."/>
        </authorList>
    </citation>
    <scope>NUCLEOTIDE SEQUENCE [LARGE SCALE GENOMIC DNA]</scope>
    <source>
        <strain evidence="2 3">CBS 620.91</strain>
    </source>
</reference>
<dbReference type="EMBL" id="JAZGSY010000467">
    <property type="protein sequence ID" value="KAL1836087.1"/>
    <property type="molecule type" value="Genomic_DNA"/>
</dbReference>